<evidence type="ECO:0000313" key="12">
    <source>
        <dbReference type="EMBL" id="TFK06999.1"/>
    </source>
</evidence>
<dbReference type="InterPro" id="IPR015943">
    <property type="entry name" value="WD40/YVTN_repeat-like_dom_sf"/>
</dbReference>
<dbReference type="OrthoDB" id="535167at2759"/>
<evidence type="ECO:0000256" key="1">
    <source>
        <dbReference type="ARBA" id="ARBA00004430"/>
    </source>
</evidence>
<dbReference type="PANTHER" id="PTHR14885">
    <property type="entry name" value="CILIA- AND FLAGELLA-ASSOCIATED PROTEIN 43-RELATED"/>
    <property type="match status" value="1"/>
</dbReference>
<dbReference type="InterPro" id="IPR011044">
    <property type="entry name" value="Quino_amine_DH_bsu"/>
</dbReference>
<feature type="region of interest" description="Disordered" evidence="11">
    <location>
        <begin position="986"/>
        <end position="1008"/>
    </location>
</feature>
<comment type="subcellular location">
    <subcellularLocation>
        <location evidence="1">Cytoplasm</location>
        <location evidence="1">Cytoskeleton</location>
        <location evidence="1">Cilium axoneme</location>
    </subcellularLocation>
</comment>
<name>A0A4D9E910_9SAUR</name>
<evidence type="ECO:0000256" key="10">
    <source>
        <dbReference type="SAM" id="Coils"/>
    </source>
</evidence>
<evidence type="ECO:0000256" key="8">
    <source>
        <dbReference type="ARBA" id="ARBA00023605"/>
    </source>
</evidence>
<keyword evidence="7" id="KW-0966">Cell projection</keyword>
<reference evidence="12 13" key="2">
    <citation type="submission" date="2019-04" db="EMBL/GenBank/DDBJ databases">
        <title>The genome sequence of big-headed turtle.</title>
        <authorList>
            <person name="Gong S."/>
        </authorList>
    </citation>
    <scope>NUCLEOTIDE SEQUENCE [LARGE SCALE GENOMIC DNA]</scope>
    <source>
        <strain evidence="12">DO16091913</strain>
        <tissue evidence="12">Muscle</tissue>
    </source>
</reference>
<keyword evidence="4" id="KW-0677">Repeat</keyword>
<evidence type="ECO:0000256" key="4">
    <source>
        <dbReference type="ARBA" id="ARBA00022737"/>
    </source>
</evidence>
<reference evidence="12 13" key="1">
    <citation type="submission" date="2019-04" db="EMBL/GenBank/DDBJ databases">
        <title>Draft genome of the big-headed turtle Platysternon megacephalum.</title>
        <authorList>
            <person name="Gong S."/>
        </authorList>
    </citation>
    <scope>NUCLEOTIDE SEQUENCE [LARGE SCALE GENOMIC DNA]</scope>
    <source>
        <strain evidence="12">DO16091913</strain>
        <tissue evidence="12">Muscle</tissue>
    </source>
</reference>
<evidence type="ECO:0000256" key="5">
    <source>
        <dbReference type="ARBA" id="ARBA00023054"/>
    </source>
</evidence>
<dbReference type="GO" id="GO:0005930">
    <property type="term" value="C:axoneme"/>
    <property type="evidence" value="ECO:0007669"/>
    <property type="project" value="UniProtKB-SubCell"/>
</dbReference>
<protein>
    <recommendedName>
        <fullName evidence="9">Cilia- and flagella-associated protein 43</fullName>
    </recommendedName>
</protein>
<keyword evidence="5 10" id="KW-0175">Coiled coil</keyword>
<dbReference type="GO" id="GO:0007288">
    <property type="term" value="P:sperm axoneme assembly"/>
    <property type="evidence" value="ECO:0007669"/>
    <property type="project" value="TreeGrafter"/>
</dbReference>
<dbReference type="SMART" id="SM00320">
    <property type="entry name" value="WD40"/>
    <property type="match status" value="7"/>
</dbReference>
<dbReference type="Pfam" id="PF25828">
    <property type="entry name" value="CC_Cfap43"/>
    <property type="match status" value="1"/>
</dbReference>
<feature type="coiled-coil region" evidence="10">
    <location>
        <begin position="1438"/>
        <end position="1465"/>
    </location>
</feature>
<dbReference type="PANTHER" id="PTHR14885:SF1">
    <property type="entry name" value="CILIA- AND FLAGELLA-ASSOCIATED PROTEIN 43"/>
    <property type="match status" value="1"/>
</dbReference>
<dbReference type="Proteomes" id="UP000297703">
    <property type="component" value="Unassembled WGS sequence"/>
</dbReference>
<keyword evidence="6" id="KW-0206">Cytoskeleton</keyword>
<dbReference type="SUPFAM" id="SSF50969">
    <property type="entry name" value="YVTN repeat-like/Quinoprotein amine dehydrogenase"/>
    <property type="match status" value="1"/>
</dbReference>
<dbReference type="InterPro" id="IPR001680">
    <property type="entry name" value="WD40_rpt"/>
</dbReference>
<feature type="coiled-coil region" evidence="10">
    <location>
        <begin position="949"/>
        <end position="976"/>
    </location>
</feature>
<gene>
    <name evidence="12" type="ORF">DR999_PMT10163</name>
</gene>
<comment type="similarity">
    <text evidence="8">Belongs to the CFAP43 family.</text>
</comment>
<feature type="coiled-coil region" evidence="10">
    <location>
        <begin position="1056"/>
        <end position="1090"/>
    </location>
</feature>
<keyword evidence="3" id="KW-0853">WD repeat</keyword>
<evidence type="ECO:0000256" key="3">
    <source>
        <dbReference type="ARBA" id="ARBA00022574"/>
    </source>
</evidence>
<dbReference type="EMBL" id="QXTE01000090">
    <property type="protein sequence ID" value="TFK06999.1"/>
    <property type="molecule type" value="Genomic_DNA"/>
</dbReference>
<dbReference type="Gene3D" id="2.130.10.10">
    <property type="entry name" value="YVTN repeat-like/Quinoprotein amine dehydrogenase"/>
    <property type="match status" value="4"/>
</dbReference>
<dbReference type="InterPro" id="IPR036322">
    <property type="entry name" value="WD40_repeat_dom_sf"/>
</dbReference>
<feature type="coiled-coil region" evidence="10">
    <location>
        <begin position="838"/>
        <end position="904"/>
    </location>
</feature>
<accession>A0A4D9E910</accession>
<keyword evidence="13" id="KW-1185">Reference proteome</keyword>
<sequence length="1698" mass="195768">MESVAENPEDNGRRRLARGADLEMRWVQGFTNRNVGFVNNKTICYPCGNYILFLDIETKKTTVLKCKNGHVGAFAVNGNSQVVAFSDQKLNPVIYIYTFPGLVKRSEIKGQAQLDYSLLAFSYMGPYLASYSSVPEFALSIWDWQENILLCSKSQPGVKVTSMSFNPMNWHQLCLSNENSLTVWNIERNDQEHHLKSKPVRLPAEDGSLMCKQDVFFSHPGIEDLYYGPVLPISAIAGLAGDEAETFRPKDDIQPSVHPTVHCWTATSDLYMGCEEGHFLAINAETLKASLLYYKPPQDAKERRRTKFRSLPLLSDNSLKKEENKQRTQKPLLLAMAYHKDGLYAAGTDGIVHFYQIKGTHYQMDDCFDVSEPITSLVFSPDYNTLLVETDKGSVYVYKPSQNEEVIKLLDACNDHFLSADFLTPGDKYCVSVAISGEVHVWLLEDGTFISKLCLNTQATAMVCCPSSYSVAVGTKVGHVYFIDVTKVEMPRVVHRVLLSSLPVHHLQYDQSGQYLITGAAEGHIFILDAWPSKLFQVLGYLVMSSEVLGLSSIYDVKSELVEVMALLCPPDLRRARLEIFCLPSAITIDNDECIDERGMLKNRVIQKRQYELDYPLSSAVRQKDDTVYGYCNHAPFICKYHLAKKKTWKDVLVTLSEKKIPSNQFAPGFLHLSPNSQLLASVAKDGVLFIHDAVTLETVAREHCHSYQGQGIGSLAFSLDGQFILVNGVDDGTLVCLKWKTGDDEIKEANDYWRLILAVLNNSIYNENNVLKSMAEWNIATESLLESSLEKESQEMLQKKPSVEVTDEDSYLNLNILSTDEMTWLNQKVQKAIKEEIKKFADKRKELKKGIKKLRKTIQEMMYENEQVPDIERLDQQEFNLDIEEQERLQAASEQEVARVRKAIEMENLAKCYLRDIIKKECWDSMSIKGRAIKCFHAAYKVTNYPMKERRKEELEALERVLQLKKIESADLKIRKEIVEFQSQAVPPKEEGEKVEEEAVTDESTSNSLIGSLSAQFGGDTSILYHQMDLHTREEKINQIILLQDIIYKVKTAFNKEFDTVARQKEQEIARVKERNLRIQEIVEQLELQEEVWEPALTDDEIPERALTVQDSEIKVEKYLTPQQRATAEMMAKTEMERRLAAQNSARQRALYDMMGGVLEVKKEDILKIEIPPPPFVSKPDTLWNEEEKKVFKEYEKKVKELNEEREKYRKTLETELKKLQTSIQETTQTFDDTVSKLFERKVKSEMVIYQEELKINNLLYSLLLDEELSTREAGLNHFLDKKRKEKLRTAEEVQVVRAQVDAYRETYDNLAAEDKILERGFKKEFSDVPAHHIDHLFKLYKRRPRAQKIKMHLDTANPYGDRPGSARAYKEALAHLMKAIDEMDDPENMPEGLDLPVWERFCLARRTKVEGEQLVKRKALTLAEMQAFLQKRMDDDEKIRMDIEKILNELNTLREEKMRFQLDLTIQFLLKQGQVELESAAELIPDYTDAILLHKSVIEELNCTIRAQGEKKIASMVESKDFSKGIFQLEWEHKKMKMLMEDLNQRARDIQNLHVSRDRQLFLSILNYDSRITQQVSVMEQTLGVMDKLHKKNVKNRQKVFKDLEKRICLKEQANYKLSQELQEMLVSVSERRHIFEAADTQLVSEKAAKEHYQDIVQRRQLVDLAKEQAQEISVLQGEVERLRMRTFPALFEMEY</sequence>
<evidence type="ECO:0000256" key="2">
    <source>
        <dbReference type="ARBA" id="ARBA00022490"/>
    </source>
</evidence>
<evidence type="ECO:0000256" key="11">
    <source>
        <dbReference type="SAM" id="MobiDB-lite"/>
    </source>
</evidence>
<evidence type="ECO:0000313" key="13">
    <source>
        <dbReference type="Proteomes" id="UP000297703"/>
    </source>
</evidence>
<dbReference type="SUPFAM" id="SSF50978">
    <property type="entry name" value="WD40 repeat-like"/>
    <property type="match status" value="1"/>
</dbReference>
<evidence type="ECO:0000256" key="7">
    <source>
        <dbReference type="ARBA" id="ARBA00023273"/>
    </source>
</evidence>
<keyword evidence="2" id="KW-0963">Cytoplasm</keyword>
<comment type="caution">
    <text evidence="12">The sequence shown here is derived from an EMBL/GenBank/DDBJ whole genome shotgun (WGS) entry which is preliminary data.</text>
</comment>
<evidence type="ECO:0000256" key="9">
    <source>
        <dbReference type="ARBA" id="ARBA00023662"/>
    </source>
</evidence>
<feature type="coiled-coil region" evidence="10">
    <location>
        <begin position="1186"/>
        <end position="1231"/>
    </location>
</feature>
<organism evidence="12 13">
    <name type="scientific">Platysternon megacephalum</name>
    <name type="common">big-headed turtle</name>
    <dbReference type="NCBI Taxonomy" id="55544"/>
    <lineage>
        <taxon>Eukaryota</taxon>
        <taxon>Metazoa</taxon>
        <taxon>Chordata</taxon>
        <taxon>Craniata</taxon>
        <taxon>Vertebrata</taxon>
        <taxon>Euteleostomi</taxon>
        <taxon>Archelosauria</taxon>
        <taxon>Testudinata</taxon>
        <taxon>Testudines</taxon>
        <taxon>Cryptodira</taxon>
        <taxon>Durocryptodira</taxon>
        <taxon>Testudinoidea</taxon>
        <taxon>Platysternidae</taxon>
        <taxon>Platysternon</taxon>
    </lineage>
</organism>
<dbReference type="STRING" id="55544.A0A4D9E910"/>
<evidence type="ECO:0000256" key="6">
    <source>
        <dbReference type="ARBA" id="ARBA00023212"/>
    </source>
</evidence>
<proteinExistence type="inferred from homology"/>